<dbReference type="PANTHER" id="PTHR43133:SF50">
    <property type="entry name" value="ECF RNA POLYMERASE SIGMA FACTOR SIGM"/>
    <property type="match status" value="1"/>
</dbReference>
<accession>A0ABV7YQX5</accession>
<dbReference type="SUPFAM" id="SSF88946">
    <property type="entry name" value="Sigma2 domain of RNA polymerase sigma factors"/>
    <property type="match status" value="1"/>
</dbReference>
<keyword evidence="3" id="KW-0731">Sigma factor</keyword>
<organism evidence="9 10">
    <name type="scientific">Tenggerimyces flavus</name>
    <dbReference type="NCBI Taxonomy" id="1708749"/>
    <lineage>
        <taxon>Bacteria</taxon>
        <taxon>Bacillati</taxon>
        <taxon>Actinomycetota</taxon>
        <taxon>Actinomycetes</taxon>
        <taxon>Propionibacteriales</taxon>
        <taxon>Nocardioidaceae</taxon>
        <taxon>Tenggerimyces</taxon>
    </lineage>
</organism>
<reference evidence="10" key="1">
    <citation type="journal article" date="2019" name="Int. J. Syst. Evol. Microbiol.">
        <title>The Global Catalogue of Microorganisms (GCM) 10K type strain sequencing project: providing services to taxonomists for standard genome sequencing and annotation.</title>
        <authorList>
            <consortium name="The Broad Institute Genomics Platform"/>
            <consortium name="The Broad Institute Genome Sequencing Center for Infectious Disease"/>
            <person name="Wu L."/>
            <person name="Ma J."/>
        </authorList>
    </citation>
    <scope>NUCLEOTIDE SEQUENCE [LARGE SCALE GENOMIC DNA]</scope>
    <source>
        <strain evidence="10">CGMCC 4.7241</strain>
    </source>
</reference>
<evidence type="ECO:0000256" key="2">
    <source>
        <dbReference type="ARBA" id="ARBA00023015"/>
    </source>
</evidence>
<proteinExistence type="inferred from homology"/>
<dbReference type="CDD" id="cd06171">
    <property type="entry name" value="Sigma70_r4"/>
    <property type="match status" value="1"/>
</dbReference>
<evidence type="ECO:0000256" key="3">
    <source>
        <dbReference type="ARBA" id="ARBA00023082"/>
    </source>
</evidence>
<feature type="domain" description="RNA polymerase sigma-70 region 2" evidence="7">
    <location>
        <begin position="16"/>
        <end position="79"/>
    </location>
</feature>
<feature type="region of interest" description="Disordered" evidence="6">
    <location>
        <begin position="155"/>
        <end position="175"/>
    </location>
</feature>
<dbReference type="SUPFAM" id="SSF88659">
    <property type="entry name" value="Sigma3 and sigma4 domains of RNA polymerase sigma factors"/>
    <property type="match status" value="1"/>
</dbReference>
<evidence type="ECO:0000259" key="8">
    <source>
        <dbReference type="Pfam" id="PF08281"/>
    </source>
</evidence>
<keyword evidence="4" id="KW-0238">DNA-binding</keyword>
<dbReference type="Pfam" id="PF08281">
    <property type="entry name" value="Sigma70_r4_2"/>
    <property type="match status" value="1"/>
</dbReference>
<dbReference type="Gene3D" id="1.10.1740.10">
    <property type="match status" value="1"/>
</dbReference>
<gene>
    <name evidence="9" type="ORF">ACFOUW_38480</name>
</gene>
<dbReference type="InterPro" id="IPR013249">
    <property type="entry name" value="RNA_pol_sigma70_r4_t2"/>
</dbReference>
<feature type="domain" description="RNA polymerase sigma factor 70 region 4 type 2" evidence="8">
    <location>
        <begin position="103"/>
        <end position="155"/>
    </location>
</feature>
<evidence type="ECO:0000256" key="5">
    <source>
        <dbReference type="ARBA" id="ARBA00023163"/>
    </source>
</evidence>
<evidence type="ECO:0000256" key="4">
    <source>
        <dbReference type="ARBA" id="ARBA00023125"/>
    </source>
</evidence>
<keyword evidence="5" id="KW-0804">Transcription</keyword>
<dbReference type="InterPro" id="IPR014325">
    <property type="entry name" value="RNA_pol_sigma-E_actinobac"/>
</dbReference>
<dbReference type="EMBL" id="JBHRZH010000060">
    <property type="protein sequence ID" value="MFC3766767.1"/>
    <property type="molecule type" value="Genomic_DNA"/>
</dbReference>
<keyword evidence="2" id="KW-0805">Transcription regulation</keyword>
<dbReference type="NCBIfam" id="TIGR02937">
    <property type="entry name" value="sigma70-ECF"/>
    <property type="match status" value="1"/>
</dbReference>
<dbReference type="Proteomes" id="UP001595699">
    <property type="component" value="Unassembled WGS sequence"/>
</dbReference>
<dbReference type="InterPro" id="IPR007627">
    <property type="entry name" value="RNA_pol_sigma70_r2"/>
</dbReference>
<dbReference type="InterPro" id="IPR013324">
    <property type="entry name" value="RNA_pol_sigma_r3/r4-like"/>
</dbReference>
<dbReference type="InterPro" id="IPR013325">
    <property type="entry name" value="RNA_pol_sigma_r2"/>
</dbReference>
<dbReference type="PANTHER" id="PTHR43133">
    <property type="entry name" value="RNA POLYMERASE ECF-TYPE SIGMA FACTO"/>
    <property type="match status" value="1"/>
</dbReference>
<evidence type="ECO:0000259" key="7">
    <source>
        <dbReference type="Pfam" id="PF04542"/>
    </source>
</evidence>
<dbReference type="RefSeq" id="WP_205117690.1">
    <property type="nucleotide sequence ID" value="NZ_JAFBCM010000001.1"/>
</dbReference>
<dbReference type="NCBIfam" id="TIGR02983">
    <property type="entry name" value="SigE-fam_strep"/>
    <property type="match status" value="1"/>
</dbReference>
<dbReference type="Pfam" id="PF04542">
    <property type="entry name" value="Sigma70_r2"/>
    <property type="match status" value="1"/>
</dbReference>
<dbReference type="InterPro" id="IPR036388">
    <property type="entry name" value="WH-like_DNA-bd_sf"/>
</dbReference>
<evidence type="ECO:0000256" key="6">
    <source>
        <dbReference type="SAM" id="MobiDB-lite"/>
    </source>
</evidence>
<evidence type="ECO:0000313" key="10">
    <source>
        <dbReference type="Proteomes" id="UP001595699"/>
    </source>
</evidence>
<evidence type="ECO:0000256" key="1">
    <source>
        <dbReference type="ARBA" id="ARBA00010641"/>
    </source>
</evidence>
<comment type="similarity">
    <text evidence="1">Belongs to the sigma-70 factor family. ECF subfamily.</text>
</comment>
<dbReference type="InterPro" id="IPR039425">
    <property type="entry name" value="RNA_pol_sigma-70-like"/>
</dbReference>
<keyword evidence="10" id="KW-1185">Reference proteome</keyword>
<protein>
    <submittedName>
        <fullName evidence="9">SigE family RNA polymerase sigma factor</fullName>
    </submittedName>
</protein>
<name>A0ABV7YQX5_9ACTN</name>
<comment type="caution">
    <text evidence="9">The sequence shown here is derived from an EMBL/GenBank/DDBJ whole genome shotgun (WGS) entry which is preliminary data.</text>
</comment>
<dbReference type="InterPro" id="IPR014284">
    <property type="entry name" value="RNA_pol_sigma-70_dom"/>
</dbReference>
<sequence length="175" mass="19670">MTDVTEEFSSYAAARQKALLRTAFLLTGDYHAAEDLVQIALARTYLAWNKIRDKGALDAFVRRTMINEHSSWWRRAWRRLEHTTDTLPERPDPPPTLDQSERDEVWELVCTLPPRQRAAVVLRYYEGLSELETAAALDCSVGTVKSQTSRALATLRGRLGPPPASTSTVAEEGAR</sequence>
<dbReference type="Gene3D" id="1.10.10.10">
    <property type="entry name" value="Winged helix-like DNA-binding domain superfamily/Winged helix DNA-binding domain"/>
    <property type="match status" value="1"/>
</dbReference>
<evidence type="ECO:0000313" key="9">
    <source>
        <dbReference type="EMBL" id="MFC3766767.1"/>
    </source>
</evidence>